<evidence type="ECO:0000313" key="1">
    <source>
        <dbReference type="EMBL" id="SOY71886.1"/>
    </source>
</evidence>
<reference evidence="1 2" key="1">
    <citation type="submission" date="2018-01" db="EMBL/GenBank/DDBJ databases">
        <authorList>
            <person name="Clerissi C."/>
        </authorList>
    </citation>
    <scope>NUCLEOTIDE SEQUENCE [LARGE SCALE GENOMIC DNA]</scope>
    <source>
        <strain evidence="1">Cupriavidus taiwanensis LMG 19430</strain>
    </source>
</reference>
<dbReference type="Proteomes" id="UP000257016">
    <property type="component" value="Unassembled WGS sequence"/>
</dbReference>
<dbReference type="EMBL" id="OFSN01000019">
    <property type="protein sequence ID" value="SOY71886.1"/>
    <property type="molecule type" value="Genomic_DNA"/>
</dbReference>
<organism evidence="1 2">
    <name type="scientific">Cupriavidus taiwanensis</name>
    <dbReference type="NCBI Taxonomy" id="164546"/>
    <lineage>
        <taxon>Bacteria</taxon>
        <taxon>Pseudomonadati</taxon>
        <taxon>Pseudomonadota</taxon>
        <taxon>Betaproteobacteria</taxon>
        <taxon>Burkholderiales</taxon>
        <taxon>Burkholderiaceae</taxon>
        <taxon>Cupriavidus</taxon>
    </lineage>
</organism>
<dbReference type="AlphaFoldDB" id="A0A975XIL7"/>
<protein>
    <submittedName>
        <fullName evidence="1">Uncharacterized protein</fullName>
    </submittedName>
</protein>
<gene>
    <name evidence="1" type="ORF">CBM2586_B130606</name>
</gene>
<sequence>MAELFGFDRRKPHTYPTDGAFVEILDPAYSMTTHGPRASAKLVADFDAWDELAQRFSDAEFYPTYWWLRTCFSHAMQNGAARMYWQIA</sequence>
<name>A0A975XIL7_9BURK</name>
<comment type="caution">
    <text evidence="1">The sequence shown here is derived from an EMBL/GenBank/DDBJ whole genome shotgun (WGS) entry which is preliminary data.</text>
</comment>
<accession>A0A975XIL7</accession>
<proteinExistence type="predicted"/>
<evidence type="ECO:0000313" key="2">
    <source>
        <dbReference type="Proteomes" id="UP000257016"/>
    </source>
</evidence>